<sequence length="182" mass="20081">MSTFDIINKRRSVRSYSDEKIDEKDLKKIIETGKIAPVAGKFQITVIQNKEILERINNTVKEFFKGSGDEEKIAQGEDPNFNALYGANTLVLFSAPDENPFGGLDTSLAAENIILASTELGLGTCYMLTPIFAIQSPGNEDLIKKFNLPDGYNLISALTIGKESSNSPKPDRIDSDNINYIK</sequence>
<keyword evidence="3" id="KW-0285">Flavoprotein</keyword>
<evidence type="ECO:0000313" key="7">
    <source>
        <dbReference type="EMBL" id="MPL62956.1"/>
    </source>
</evidence>
<proteinExistence type="inferred from homology"/>
<comment type="cofactor">
    <cofactor evidence="1">
        <name>FMN</name>
        <dbReference type="ChEBI" id="CHEBI:58210"/>
    </cofactor>
</comment>
<name>A0A644T7N9_9ZZZZ</name>
<evidence type="ECO:0000256" key="2">
    <source>
        <dbReference type="ARBA" id="ARBA00007118"/>
    </source>
</evidence>
<comment type="caution">
    <text evidence="7">The sequence shown here is derived from an EMBL/GenBank/DDBJ whole genome shotgun (WGS) entry which is preliminary data.</text>
</comment>
<protein>
    <recommendedName>
        <fullName evidence="6">Nitroreductase domain-containing protein</fullName>
    </recommendedName>
</protein>
<dbReference type="InterPro" id="IPR029479">
    <property type="entry name" value="Nitroreductase"/>
</dbReference>
<evidence type="ECO:0000259" key="6">
    <source>
        <dbReference type="Pfam" id="PF00881"/>
    </source>
</evidence>
<evidence type="ECO:0000256" key="4">
    <source>
        <dbReference type="ARBA" id="ARBA00022643"/>
    </source>
</evidence>
<dbReference type="EMBL" id="VSSQ01000019">
    <property type="protein sequence ID" value="MPL62956.1"/>
    <property type="molecule type" value="Genomic_DNA"/>
</dbReference>
<dbReference type="Gene3D" id="3.40.109.10">
    <property type="entry name" value="NADH Oxidase"/>
    <property type="match status" value="1"/>
</dbReference>
<keyword evidence="4" id="KW-0288">FMN</keyword>
<keyword evidence="5" id="KW-0560">Oxidoreductase</keyword>
<dbReference type="AlphaFoldDB" id="A0A644T7N9"/>
<feature type="domain" description="Nitroreductase" evidence="6">
    <location>
        <begin position="7"/>
        <end position="162"/>
    </location>
</feature>
<gene>
    <name evidence="7" type="ORF">SDC9_08576</name>
</gene>
<organism evidence="7">
    <name type="scientific">bioreactor metagenome</name>
    <dbReference type="NCBI Taxonomy" id="1076179"/>
    <lineage>
        <taxon>unclassified sequences</taxon>
        <taxon>metagenomes</taxon>
        <taxon>ecological metagenomes</taxon>
    </lineage>
</organism>
<dbReference type="PANTHER" id="PTHR43673">
    <property type="entry name" value="NAD(P)H NITROREDUCTASE YDGI-RELATED"/>
    <property type="match status" value="1"/>
</dbReference>
<dbReference type="GO" id="GO:0016491">
    <property type="term" value="F:oxidoreductase activity"/>
    <property type="evidence" value="ECO:0007669"/>
    <property type="project" value="UniProtKB-KW"/>
</dbReference>
<dbReference type="InterPro" id="IPR000415">
    <property type="entry name" value="Nitroreductase-like"/>
</dbReference>
<accession>A0A644T7N9</accession>
<evidence type="ECO:0000256" key="5">
    <source>
        <dbReference type="ARBA" id="ARBA00023002"/>
    </source>
</evidence>
<dbReference type="SUPFAM" id="SSF55469">
    <property type="entry name" value="FMN-dependent nitroreductase-like"/>
    <property type="match status" value="1"/>
</dbReference>
<reference evidence="7" key="1">
    <citation type="submission" date="2019-08" db="EMBL/GenBank/DDBJ databases">
        <authorList>
            <person name="Kucharzyk K."/>
            <person name="Murdoch R.W."/>
            <person name="Higgins S."/>
            <person name="Loffler F."/>
        </authorList>
    </citation>
    <scope>NUCLEOTIDE SEQUENCE</scope>
</reference>
<evidence type="ECO:0000256" key="3">
    <source>
        <dbReference type="ARBA" id="ARBA00022630"/>
    </source>
</evidence>
<dbReference type="Pfam" id="PF00881">
    <property type="entry name" value="Nitroreductase"/>
    <property type="match status" value="1"/>
</dbReference>
<comment type="similarity">
    <text evidence="2">Belongs to the nitroreductase family.</text>
</comment>
<dbReference type="PANTHER" id="PTHR43673:SF2">
    <property type="entry name" value="NITROREDUCTASE"/>
    <property type="match status" value="1"/>
</dbReference>
<evidence type="ECO:0000256" key="1">
    <source>
        <dbReference type="ARBA" id="ARBA00001917"/>
    </source>
</evidence>